<keyword evidence="3" id="KW-1185">Reference proteome</keyword>
<dbReference type="InParanoid" id="A0A3N7F3L3"/>
<accession>A0A3N7F3L3</accession>
<sequence length="102" mass="11886">MKLFFPKKGMKFYPFSRRVLGYSTTLLTCSFADRTSQCFQGRVDGNLSSLHFLKYLNLMFVFKFCAHFGGPVSTAPGLIFTLLRVQRSRRSFRKEVRSKRVE</sequence>
<gene>
    <name evidence="2" type="ORF">POPTR_006G098750</name>
</gene>
<name>A0A3N7F3L3_POPTR</name>
<evidence type="ECO:0000256" key="1">
    <source>
        <dbReference type="SAM" id="Phobius"/>
    </source>
</evidence>
<dbReference type="Proteomes" id="UP000006729">
    <property type="component" value="Chromosome 6"/>
</dbReference>
<feature type="transmembrane region" description="Helical" evidence="1">
    <location>
        <begin position="58"/>
        <end position="83"/>
    </location>
</feature>
<reference evidence="2 3" key="1">
    <citation type="journal article" date="2006" name="Science">
        <title>The genome of black cottonwood, Populus trichocarpa (Torr. &amp; Gray).</title>
        <authorList>
            <person name="Tuskan G.A."/>
            <person name="Difazio S."/>
            <person name="Jansson S."/>
            <person name="Bohlmann J."/>
            <person name="Grigoriev I."/>
            <person name="Hellsten U."/>
            <person name="Putnam N."/>
            <person name="Ralph S."/>
            <person name="Rombauts S."/>
            <person name="Salamov A."/>
            <person name="Schein J."/>
            <person name="Sterck L."/>
            <person name="Aerts A."/>
            <person name="Bhalerao R.R."/>
            <person name="Bhalerao R.P."/>
            <person name="Blaudez D."/>
            <person name="Boerjan W."/>
            <person name="Brun A."/>
            <person name="Brunner A."/>
            <person name="Busov V."/>
            <person name="Campbell M."/>
            <person name="Carlson J."/>
            <person name="Chalot M."/>
            <person name="Chapman J."/>
            <person name="Chen G.L."/>
            <person name="Cooper D."/>
            <person name="Coutinho P.M."/>
            <person name="Couturier J."/>
            <person name="Covert S."/>
            <person name="Cronk Q."/>
            <person name="Cunningham R."/>
            <person name="Davis J."/>
            <person name="Degroeve S."/>
            <person name="Dejardin A."/>
            <person name="Depamphilis C."/>
            <person name="Detter J."/>
            <person name="Dirks B."/>
            <person name="Dubchak I."/>
            <person name="Duplessis S."/>
            <person name="Ehlting J."/>
            <person name="Ellis B."/>
            <person name="Gendler K."/>
            <person name="Goodstein D."/>
            <person name="Gribskov M."/>
            <person name="Grimwood J."/>
            <person name="Groover A."/>
            <person name="Gunter L."/>
            <person name="Hamberger B."/>
            <person name="Heinze B."/>
            <person name="Helariutta Y."/>
            <person name="Henrissat B."/>
            <person name="Holligan D."/>
            <person name="Holt R."/>
            <person name="Huang W."/>
            <person name="Islam-Faridi N."/>
            <person name="Jones S."/>
            <person name="Jones-Rhoades M."/>
            <person name="Jorgensen R."/>
            <person name="Joshi C."/>
            <person name="Kangasjarvi J."/>
            <person name="Karlsson J."/>
            <person name="Kelleher C."/>
            <person name="Kirkpatrick R."/>
            <person name="Kirst M."/>
            <person name="Kohler A."/>
            <person name="Kalluri U."/>
            <person name="Larimer F."/>
            <person name="Leebens-Mack J."/>
            <person name="Leple J.C."/>
            <person name="Locascio P."/>
            <person name="Lou Y."/>
            <person name="Lucas S."/>
            <person name="Martin F."/>
            <person name="Montanini B."/>
            <person name="Napoli C."/>
            <person name="Nelson D.R."/>
            <person name="Nelson C."/>
            <person name="Nieminen K."/>
            <person name="Nilsson O."/>
            <person name="Pereda V."/>
            <person name="Peter G."/>
            <person name="Philippe R."/>
            <person name="Pilate G."/>
            <person name="Poliakov A."/>
            <person name="Razumovskaya J."/>
            <person name="Richardson P."/>
            <person name="Rinaldi C."/>
            <person name="Ritland K."/>
            <person name="Rouze P."/>
            <person name="Ryaboy D."/>
            <person name="Schmutz J."/>
            <person name="Schrader J."/>
            <person name="Segerman B."/>
            <person name="Shin H."/>
            <person name="Siddiqui A."/>
            <person name="Sterky F."/>
            <person name="Terry A."/>
            <person name="Tsai C.J."/>
            <person name="Uberbacher E."/>
            <person name="Unneberg P."/>
            <person name="Vahala J."/>
            <person name="Wall K."/>
            <person name="Wessler S."/>
            <person name="Yang G."/>
            <person name="Yin T."/>
            <person name="Douglas C."/>
            <person name="Marra M."/>
            <person name="Sandberg G."/>
            <person name="Van de Peer Y."/>
            <person name="Rokhsar D."/>
        </authorList>
    </citation>
    <scope>NUCLEOTIDE SEQUENCE [LARGE SCALE GENOMIC DNA]</scope>
    <source>
        <strain evidence="3">cv. Nisqually</strain>
    </source>
</reference>
<proteinExistence type="predicted"/>
<keyword evidence="1" id="KW-1133">Transmembrane helix</keyword>
<dbReference type="AlphaFoldDB" id="A0A3N7F3L3"/>
<dbReference type="EMBL" id="CM009295">
    <property type="protein sequence ID" value="RQO91519.1"/>
    <property type="molecule type" value="Genomic_DNA"/>
</dbReference>
<keyword evidence="1" id="KW-0472">Membrane</keyword>
<evidence type="ECO:0000313" key="3">
    <source>
        <dbReference type="Proteomes" id="UP000006729"/>
    </source>
</evidence>
<organism evidence="2 3">
    <name type="scientific">Populus trichocarpa</name>
    <name type="common">Western balsam poplar</name>
    <name type="synonym">Populus balsamifera subsp. trichocarpa</name>
    <dbReference type="NCBI Taxonomy" id="3694"/>
    <lineage>
        <taxon>Eukaryota</taxon>
        <taxon>Viridiplantae</taxon>
        <taxon>Streptophyta</taxon>
        <taxon>Embryophyta</taxon>
        <taxon>Tracheophyta</taxon>
        <taxon>Spermatophyta</taxon>
        <taxon>Magnoliopsida</taxon>
        <taxon>eudicotyledons</taxon>
        <taxon>Gunneridae</taxon>
        <taxon>Pentapetalae</taxon>
        <taxon>rosids</taxon>
        <taxon>fabids</taxon>
        <taxon>Malpighiales</taxon>
        <taxon>Salicaceae</taxon>
        <taxon>Saliceae</taxon>
        <taxon>Populus</taxon>
    </lineage>
</organism>
<keyword evidence="1" id="KW-0812">Transmembrane</keyword>
<evidence type="ECO:0000313" key="2">
    <source>
        <dbReference type="EMBL" id="RQO91519.1"/>
    </source>
</evidence>
<protein>
    <submittedName>
        <fullName evidence="2">Uncharacterized protein</fullName>
    </submittedName>
</protein>